<proteinExistence type="predicted"/>
<reference evidence="2" key="1">
    <citation type="journal article" date="2022" name="Mol. Ecol. Resour.">
        <title>The genomes of chicory, endive, great burdock and yacon provide insights into Asteraceae palaeo-polyploidization history and plant inulin production.</title>
        <authorList>
            <person name="Fan W."/>
            <person name="Wang S."/>
            <person name="Wang H."/>
            <person name="Wang A."/>
            <person name="Jiang F."/>
            <person name="Liu H."/>
            <person name="Zhao H."/>
            <person name="Xu D."/>
            <person name="Zhang Y."/>
        </authorList>
    </citation>
    <scope>NUCLEOTIDE SEQUENCE [LARGE SCALE GENOMIC DNA]</scope>
    <source>
        <strain evidence="2">cv. Punajuju</strain>
    </source>
</reference>
<dbReference type="EMBL" id="CM042012">
    <property type="protein sequence ID" value="KAI3750096.1"/>
    <property type="molecule type" value="Genomic_DNA"/>
</dbReference>
<gene>
    <name evidence="1" type="ORF">L2E82_20721</name>
</gene>
<organism evidence="1 2">
    <name type="scientific">Cichorium intybus</name>
    <name type="common">Chicory</name>
    <dbReference type="NCBI Taxonomy" id="13427"/>
    <lineage>
        <taxon>Eukaryota</taxon>
        <taxon>Viridiplantae</taxon>
        <taxon>Streptophyta</taxon>
        <taxon>Embryophyta</taxon>
        <taxon>Tracheophyta</taxon>
        <taxon>Spermatophyta</taxon>
        <taxon>Magnoliopsida</taxon>
        <taxon>eudicotyledons</taxon>
        <taxon>Gunneridae</taxon>
        <taxon>Pentapetalae</taxon>
        <taxon>asterids</taxon>
        <taxon>campanulids</taxon>
        <taxon>Asterales</taxon>
        <taxon>Asteraceae</taxon>
        <taxon>Cichorioideae</taxon>
        <taxon>Cichorieae</taxon>
        <taxon>Cichoriinae</taxon>
        <taxon>Cichorium</taxon>
    </lineage>
</organism>
<accession>A0ACB9DUG4</accession>
<comment type="caution">
    <text evidence="1">The sequence shown here is derived from an EMBL/GenBank/DDBJ whole genome shotgun (WGS) entry which is preliminary data.</text>
</comment>
<keyword evidence="2" id="KW-1185">Reference proteome</keyword>
<dbReference type="Proteomes" id="UP001055811">
    <property type="component" value="Linkage Group LG04"/>
</dbReference>
<evidence type="ECO:0000313" key="2">
    <source>
        <dbReference type="Proteomes" id="UP001055811"/>
    </source>
</evidence>
<evidence type="ECO:0000313" key="1">
    <source>
        <dbReference type="EMBL" id="KAI3750096.1"/>
    </source>
</evidence>
<name>A0ACB9DUG4_CICIN</name>
<reference evidence="1 2" key="2">
    <citation type="journal article" date="2022" name="Mol. Ecol. Resour.">
        <title>The genomes of chicory, endive, great burdock and yacon provide insights into Asteraceae paleo-polyploidization history and plant inulin production.</title>
        <authorList>
            <person name="Fan W."/>
            <person name="Wang S."/>
            <person name="Wang H."/>
            <person name="Wang A."/>
            <person name="Jiang F."/>
            <person name="Liu H."/>
            <person name="Zhao H."/>
            <person name="Xu D."/>
            <person name="Zhang Y."/>
        </authorList>
    </citation>
    <scope>NUCLEOTIDE SEQUENCE [LARGE SCALE GENOMIC DNA]</scope>
    <source>
        <strain evidence="2">cv. Punajuju</strain>
        <tissue evidence="1">Leaves</tissue>
    </source>
</reference>
<protein>
    <submittedName>
        <fullName evidence="1">Uncharacterized protein</fullName>
    </submittedName>
</protein>
<sequence>MVFRQDFGKQQESLTTLDLSKQNLTGEFPLDLFGLLNLQVIALQENKIFCDVLEDSAVYKKDKETSRGLFNMSTTSFETINTYSCT</sequence>